<sequence>MEKNRKYLTKNEIELILKKASETRHAARDCCLIYMCYVHGFRASELCRITLQDIDLIDGIINVRRLKNGLSTIHPLIIRENDLLKNWITERAKWRDADSDWLFLSQKGGPLSRQQFYLLLKRYGELSNISVPVHPHMLRHSCGYRMADLGTDTRLIQDYLGHRNIRHTVLYTASNAERFKGVWQKENDNNNTLWTKL</sequence>
<keyword evidence="2" id="KW-1029">Fimbrium biogenesis</keyword>
<reference evidence="8 9" key="1">
    <citation type="submission" date="2024-07" db="EMBL/GenBank/DDBJ databases">
        <title>Genomes of novel Serratia strains from suburban soil.</title>
        <authorList>
            <person name="Markert E.X."/>
            <person name="Severe K."/>
            <person name="Severe L."/>
            <person name="Twing K.I."/>
            <person name="Ward L.M."/>
        </authorList>
    </citation>
    <scope>NUCLEOTIDE SEQUENCE [LARGE SCALE GENOMIC DNA]</scope>
    <source>
        <strain evidence="8 9">3C-UT</strain>
    </source>
</reference>
<evidence type="ECO:0000256" key="3">
    <source>
        <dbReference type="ARBA" id="ARBA00022908"/>
    </source>
</evidence>
<organism evidence="8 9">
    <name type="scientific">Serratia quinivorans</name>
    <dbReference type="NCBI Taxonomy" id="137545"/>
    <lineage>
        <taxon>Bacteria</taxon>
        <taxon>Pseudomonadati</taxon>
        <taxon>Pseudomonadota</taxon>
        <taxon>Gammaproteobacteria</taxon>
        <taxon>Enterobacterales</taxon>
        <taxon>Yersiniaceae</taxon>
        <taxon>Serratia</taxon>
    </lineage>
</organism>
<evidence type="ECO:0000313" key="8">
    <source>
        <dbReference type="EMBL" id="MEX3173430.1"/>
    </source>
</evidence>
<dbReference type="Pfam" id="PF00589">
    <property type="entry name" value="Phage_integrase"/>
    <property type="match status" value="1"/>
</dbReference>
<dbReference type="InterPro" id="IPR050090">
    <property type="entry name" value="Tyrosine_recombinase_XerCD"/>
</dbReference>
<keyword evidence="6" id="KW-0233">DNA recombination</keyword>
<dbReference type="RefSeq" id="WP_026142496.1">
    <property type="nucleotide sequence ID" value="NZ_CAMKID010000004.1"/>
</dbReference>
<dbReference type="Gene3D" id="1.10.443.10">
    <property type="entry name" value="Intergrase catalytic core"/>
    <property type="match status" value="1"/>
</dbReference>
<dbReference type="SUPFAM" id="SSF56349">
    <property type="entry name" value="DNA breaking-rejoining enzymes"/>
    <property type="match status" value="1"/>
</dbReference>
<comment type="similarity">
    <text evidence="1">Belongs to the 'phage' integrase family.</text>
</comment>
<evidence type="ECO:0000259" key="7">
    <source>
        <dbReference type="PROSITE" id="PS51898"/>
    </source>
</evidence>
<evidence type="ECO:0000256" key="6">
    <source>
        <dbReference type="ARBA" id="ARBA00023172"/>
    </source>
</evidence>
<gene>
    <name evidence="8" type="ORF">AB4M04_15235</name>
</gene>
<dbReference type="PANTHER" id="PTHR30349">
    <property type="entry name" value="PHAGE INTEGRASE-RELATED"/>
    <property type="match status" value="1"/>
</dbReference>
<dbReference type="Proteomes" id="UP001558101">
    <property type="component" value="Unassembled WGS sequence"/>
</dbReference>
<dbReference type="NCBIfam" id="NF007371">
    <property type="entry name" value="PRK09871.1"/>
    <property type="match status" value="1"/>
</dbReference>
<protein>
    <submittedName>
        <fullName evidence="8">Tyrosine-type DNA invertase</fullName>
    </submittedName>
</protein>
<feature type="domain" description="Tyr recombinase" evidence="7">
    <location>
        <begin position="3"/>
        <end position="184"/>
    </location>
</feature>
<dbReference type="PANTHER" id="PTHR30349:SF62">
    <property type="entry name" value="TYPE 1 FIMBRIAE REGULATORY PROTEIN FIMB-RELATED"/>
    <property type="match status" value="1"/>
</dbReference>
<dbReference type="InterPro" id="IPR013762">
    <property type="entry name" value="Integrase-like_cat_sf"/>
</dbReference>
<name>A0ABV3UIK9_9GAMM</name>
<evidence type="ECO:0000256" key="4">
    <source>
        <dbReference type="ARBA" id="ARBA00023015"/>
    </source>
</evidence>
<evidence type="ECO:0000256" key="5">
    <source>
        <dbReference type="ARBA" id="ARBA00023163"/>
    </source>
</evidence>
<comment type="caution">
    <text evidence="8">The sequence shown here is derived from an EMBL/GenBank/DDBJ whole genome shotgun (WGS) entry which is preliminary data.</text>
</comment>
<keyword evidence="9" id="KW-1185">Reference proteome</keyword>
<evidence type="ECO:0000256" key="2">
    <source>
        <dbReference type="ARBA" id="ARBA00022558"/>
    </source>
</evidence>
<dbReference type="NCBIfam" id="NF007370">
    <property type="entry name" value="PRK09870.1"/>
    <property type="match status" value="1"/>
</dbReference>
<dbReference type="EMBL" id="JBFQXQ010000001">
    <property type="protein sequence ID" value="MEX3173430.1"/>
    <property type="molecule type" value="Genomic_DNA"/>
</dbReference>
<keyword evidence="4" id="KW-0805">Transcription regulation</keyword>
<proteinExistence type="inferred from homology"/>
<dbReference type="InterPro" id="IPR002104">
    <property type="entry name" value="Integrase_catalytic"/>
</dbReference>
<dbReference type="PROSITE" id="PS51898">
    <property type="entry name" value="TYR_RECOMBINASE"/>
    <property type="match status" value="1"/>
</dbReference>
<accession>A0ABV3UIK9</accession>
<evidence type="ECO:0000256" key="1">
    <source>
        <dbReference type="ARBA" id="ARBA00008857"/>
    </source>
</evidence>
<keyword evidence="5" id="KW-0804">Transcription</keyword>
<keyword evidence="3" id="KW-0229">DNA integration</keyword>
<evidence type="ECO:0000313" key="9">
    <source>
        <dbReference type="Proteomes" id="UP001558101"/>
    </source>
</evidence>
<dbReference type="InterPro" id="IPR011010">
    <property type="entry name" value="DNA_brk_join_enz"/>
</dbReference>